<proteinExistence type="predicted"/>
<accession>A0ABD2WJJ8</accession>
<dbReference type="InterPro" id="IPR036236">
    <property type="entry name" value="Znf_C2H2_sf"/>
</dbReference>
<dbReference type="EMBL" id="JBJJXI010000100">
    <property type="protein sequence ID" value="KAL3393235.1"/>
    <property type="molecule type" value="Genomic_DNA"/>
</dbReference>
<evidence type="ECO:0000259" key="2">
    <source>
        <dbReference type="PROSITE" id="PS50157"/>
    </source>
</evidence>
<evidence type="ECO:0000256" key="1">
    <source>
        <dbReference type="PROSITE-ProRule" id="PRU00042"/>
    </source>
</evidence>
<keyword evidence="1" id="KW-0862">Zinc</keyword>
<dbReference type="PROSITE" id="PS50157">
    <property type="entry name" value="ZINC_FINGER_C2H2_2"/>
    <property type="match status" value="1"/>
</dbReference>
<dbReference type="PROSITE" id="PS00028">
    <property type="entry name" value="ZINC_FINGER_C2H2_1"/>
    <property type="match status" value="1"/>
</dbReference>
<name>A0ABD2WJJ8_9HYME</name>
<dbReference type="Gene3D" id="3.30.160.60">
    <property type="entry name" value="Classic Zinc Finger"/>
    <property type="match status" value="1"/>
</dbReference>
<dbReference type="SUPFAM" id="SSF57667">
    <property type="entry name" value="beta-beta-alpha zinc fingers"/>
    <property type="match status" value="1"/>
</dbReference>
<keyword evidence="4" id="KW-1185">Reference proteome</keyword>
<sequence>MLAADEHTLKRPNTKIRLNCDYCSKIFLTKSNFNNHMDEVHLKLKKFVCDTCGKLFATFTASQIFEQTCNKCP</sequence>
<dbReference type="AlphaFoldDB" id="A0ABD2WJJ8"/>
<organism evidence="3 4">
    <name type="scientific">Trichogramma kaykai</name>
    <dbReference type="NCBI Taxonomy" id="54128"/>
    <lineage>
        <taxon>Eukaryota</taxon>
        <taxon>Metazoa</taxon>
        <taxon>Ecdysozoa</taxon>
        <taxon>Arthropoda</taxon>
        <taxon>Hexapoda</taxon>
        <taxon>Insecta</taxon>
        <taxon>Pterygota</taxon>
        <taxon>Neoptera</taxon>
        <taxon>Endopterygota</taxon>
        <taxon>Hymenoptera</taxon>
        <taxon>Apocrita</taxon>
        <taxon>Proctotrupomorpha</taxon>
        <taxon>Chalcidoidea</taxon>
        <taxon>Trichogrammatidae</taxon>
        <taxon>Trichogramma</taxon>
    </lineage>
</organism>
<reference evidence="3 4" key="1">
    <citation type="journal article" date="2024" name="bioRxiv">
        <title>A reference genome for Trichogramma kaykai: A tiny desert-dwelling parasitoid wasp with competing sex-ratio distorters.</title>
        <authorList>
            <person name="Culotta J."/>
            <person name="Lindsey A.R."/>
        </authorList>
    </citation>
    <scope>NUCLEOTIDE SEQUENCE [LARGE SCALE GENOMIC DNA]</scope>
    <source>
        <strain evidence="3 4">KSX58</strain>
    </source>
</reference>
<gene>
    <name evidence="3" type="ORF">TKK_012474</name>
</gene>
<keyword evidence="1" id="KW-0479">Metal-binding</keyword>
<dbReference type="InterPro" id="IPR013087">
    <property type="entry name" value="Znf_C2H2_type"/>
</dbReference>
<comment type="caution">
    <text evidence="3">The sequence shown here is derived from an EMBL/GenBank/DDBJ whole genome shotgun (WGS) entry which is preliminary data.</text>
</comment>
<dbReference type="Proteomes" id="UP001627154">
    <property type="component" value="Unassembled WGS sequence"/>
</dbReference>
<dbReference type="GO" id="GO:0008270">
    <property type="term" value="F:zinc ion binding"/>
    <property type="evidence" value="ECO:0007669"/>
    <property type="project" value="UniProtKB-KW"/>
</dbReference>
<feature type="domain" description="C2H2-type" evidence="2">
    <location>
        <begin position="18"/>
        <end position="46"/>
    </location>
</feature>
<evidence type="ECO:0000313" key="3">
    <source>
        <dbReference type="EMBL" id="KAL3393235.1"/>
    </source>
</evidence>
<keyword evidence="1" id="KW-0863">Zinc-finger</keyword>
<protein>
    <recommendedName>
        <fullName evidence="2">C2H2-type domain-containing protein</fullName>
    </recommendedName>
</protein>
<evidence type="ECO:0000313" key="4">
    <source>
        <dbReference type="Proteomes" id="UP001627154"/>
    </source>
</evidence>